<feature type="transmembrane region" description="Helical" evidence="1">
    <location>
        <begin position="400"/>
        <end position="418"/>
    </location>
</feature>
<feature type="transmembrane region" description="Helical" evidence="1">
    <location>
        <begin position="371"/>
        <end position="394"/>
    </location>
</feature>
<reference evidence="2" key="1">
    <citation type="journal article" date="2021" name="Proc. Natl. Acad. Sci. U.S.A.">
        <title>A Catalog of Tens of Thousands of Viruses from Human Metagenomes Reveals Hidden Associations with Chronic Diseases.</title>
        <authorList>
            <person name="Tisza M.J."/>
            <person name="Buck C.B."/>
        </authorList>
    </citation>
    <scope>NUCLEOTIDE SEQUENCE</scope>
    <source>
        <strain evidence="2">CtkOm7</strain>
    </source>
</reference>
<accession>A0A8S5NNN7</accession>
<keyword evidence="1" id="KW-1133">Transmembrane helix</keyword>
<evidence type="ECO:0000313" key="2">
    <source>
        <dbReference type="EMBL" id="DAD95683.1"/>
    </source>
</evidence>
<proteinExistence type="predicted"/>
<sequence length="573" mass="59675">MNLLNLYVKLSVDTGQYDESIEKVRSSAEKVSKNFDTVGKETKKASNNFKKATGAVEKFTVATDDAGDNTKDFSKEVKDAEKNTASLSEALSRSDMVFADLTANAIAGAIKAVGNFVSSIVNLDQTTAEFREGQGKLKTAFEQSGFSADTAKQAYEKLYSVLGDTDQATEASQLLAKLADNVGQVSDWTTIATGVVGTFGDSLPVESLIEAANETAKVGTVTGTLADALNWAGVNEDVFNAQLATLNSTQERTAFITGTLNNLYADAADAYKENNSSVIKANENHLKLQETLAKIGEAVENVKSAFLEKFAPVLEDMGGKIASFIEGIDAESLADACISIYKTLNALLPVVVGIGAAFLSWQVVSTVQAAAAVILGLGTASGTAATSITALNAAIAANPIGFVITLVVGLASAIITLWKTNEGFRDAVIGIFESIKQAVENSVNFISEKIDSIKDRFGEVVTGVKNLLGIHSPSRVFAGIGENMALGLGEGWDNEYGNIKRSIASGMDFGTASVDFGTSGVAAIGNSIASGVGALATGGVGSIVINLTTELDGAVLARKMVPYNAAEALRSGV</sequence>
<protein>
    <submittedName>
        <fullName evidence="2">Minor tail protein</fullName>
    </submittedName>
</protein>
<name>A0A8S5NNN7_9CAUD</name>
<dbReference type="EMBL" id="BK015199">
    <property type="protein sequence ID" value="DAD95683.1"/>
    <property type="molecule type" value="Genomic_DNA"/>
</dbReference>
<keyword evidence="1" id="KW-0472">Membrane</keyword>
<organism evidence="2">
    <name type="scientific">Myoviridae sp. ctkOm7</name>
    <dbReference type="NCBI Taxonomy" id="2826690"/>
    <lineage>
        <taxon>Viruses</taxon>
        <taxon>Duplodnaviria</taxon>
        <taxon>Heunggongvirae</taxon>
        <taxon>Uroviricota</taxon>
        <taxon>Caudoviricetes</taxon>
    </lineage>
</organism>
<feature type="transmembrane region" description="Helical" evidence="1">
    <location>
        <begin position="346"/>
        <end position="364"/>
    </location>
</feature>
<keyword evidence="1" id="KW-0812">Transmembrane</keyword>
<evidence type="ECO:0000256" key="1">
    <source>
        <dbReference type="SAM" id="Phobius"/>
    </source>
</evidence>